<dbReference type="InterPro" id="IPR043744">
    <property type="entry name" value="DUF5689"/>
</dbReference>
<dbReference type="Pfam" id="PF13290">
    <property type="entry name" value="CHB_HEX_C_1"/>
    <property type="match status" value="2"/>
</dbReference>
<gene>
    <name evidence="5" type="ORF">KL86CLO1_13395</name>
</gene>
<dbReference type="InterPro" id="IPR001119">
    <property type="entry name" value="SLH_dom"/>
</dbReference>
<name>A0A212KJH2_9FIRM</name>
<dbReference type="EMBL" id="FLUN01000001">
    <property type="protein sequence ID" value="SBW11802.1"/>
    <property type="molecule type" value="Genomic_DNA"/>
</dbReference>
<dbReference type="PROSITE" id="PS51272">
    <property type="entry name" value="SLH"/>
    <property type="match status" value="3"/>
</dbReference>
<protein>
    <recommendedName>
        <fullName evidence="4">SLH domain-containing protein</fullName>
    </recommendedName>
</protein>
<dbReference type="Gene3D" id="3.20.20.140">
    <property type="entry name" value="Metal-dependent hydrolases"/>
    <property type="match status" value="1"/>
</dbReference>
<feature type="chain" id="PRO_5012532875" description="SLH domain-containing protein" evidence="3">
    <location>
        <begin position="29"/>
        <end position="2546"/>
    </location>
</feature>
<feature type="domain" description="SLH" evidence="4">
    <location>
        <begin position="2488"/>
        <end position="2546"/>
    </location>
</feature>
<sequence>MKTRFQKPLALFLTLAMCLSLLPVGVMAADDSTTIIGWETTIASSLGQTGVNLTAGGKASVGQQTGYIQIGSFIKDNPGYFQFVFDASGCTGMSLSADLAANASTPNGFKIQYSINGEDFSDIDSINLPTSTTTSSYTTYGPFMIPSFAENSPTVTIRFSKNSEKKINGTDDLGTSAAGALRVKNLVIEGESSSVPSKVSTPAVSPVGGTLEVPVAVGAGTAVTLSCATAGTEIYYTTATSGEPAIPTEASTKYTTPIIINEATAIKAYAVDPNDVMTDSDILTAYYTVLAQNSIAAARVQTQGSSASVAGTVTFTDGRNVVIQDGTAGIFVDFGSSGAAKINGTAVALGDVISVVGTLGVYGNQLQLASPVAEKTGTAALPAALEKNITELNTTPPNTLEGTRVKLSGVLLGVINASGDTYVSIGDQKISLYKMPALDSGIYEGCTVTVTGVLGRYNTAPQIRVAQTSDVVLVSQPTKVSAPVPSSATGSSLQPNAAVTFSCPTPGAAIQYNTSSAAATEWTAIPSGGLVMPNIVGDYTVYIRAVKDGMDSSDVLTLKYSIGQASLMTIATARKAAVGDQVYIKGIIIGDTGGSSGFYVQDDTAGLCVYAKLADFSGAKVGDEVTIRAYVVAPFNGLFEIGKKDESPVQLTVTNAEPTVPTPLPVTVAMLNTGNYQGRLVRLTGVTLSVNGGTGGAKNHTITQNGATVTFRANLSSAYPQGSVLNVLGVASTYNTVQLIQQKVEADNGVTAGTPDEGTVGDPIEKLVVWSAAGNTASASYPATSGVNKDGATLSTSVGVTPAAASGRGFSASGWNGGTDKKYWQIQFSTKGACDIAVSATHSSSATGPSSFYAQYSLDGTTFQALPGGEVVLGAVSGQTYGQVETKNLLLPPDANNRETVYIRWVMGKDGQFGVPASAVAAGGTSQINGIVISGTEYYGPNDVAPVKATPSNSSPVAQGTFITLTSATAGTTIYYTTDGSAPSTESASYSDFAPIELTTLPMTIKAIAVKGEKVSMLKEMTFTQIKLDAVSSSKLDNSLISPTLDRITLSAKKGVTIQYRVNSGDWTAYTAPVALTAEQFPVTLEAKATAEGCLDSEVSTFHYTLSAGEPKNYFGQLHSHTTASDGAGSLEDALKYIWNTARSNNVQFVSFTDHSNYFDGSDLGGVNPAGALYDMGLAPELAQAKWSSYKSAVAAFNTAHSGEMLALAGFEMTWSGGPGHINTFNTPGIVSRNNTELNDKTNASKDQGMQNYYDLLSQSEGATSVSQFNHPGTTFGTFSEFAYWDPIIDQRISLVEVGNGEGAIGSGGYFPSYSEYTKALDKGWHVAPTNNQDNHKGYWGDANTARSVIYTNDFTEQGLYQAMKDRRVYATEDKNLNILYTVNGMVMGTLITDVPETLSIKGVINDPDTTDRISKVELIVNGGRVHYTWSNIDSNSYTAEVTFTKEEIKDYSYFYLRITEADKDIAVTAPVWVGAPVLTGVASLVSGTSMPVIGEAITFTSGIFNNEDVAATLTSVSYTANGEPIPGAIAGTTIPSMGAIENSVSYTPTTAGTLTIEVTAVVTVNGKASTYTKSVTITVLDPATMPYIGIDGSHYNEYVSGNYKDNMGNFGLLAFSHNTRTNILNTSADLIAACANEKYKMLVLTVPSRRDGTSLRSPYGVYNDAEIAAIKTFAENGGIVVVTGWSDLYENYTSFPAEDHMAAQQNKLLAAIGSSLRISDDGVIDKTHAASATDTARLYLSNYNFDNPLTASIVFDADHIYDGQNNLYTQVFSQYGGTSVYAVDGGGNPTNTLPASVSPLVSGFTTTESSDRDGDGLGGASTPRYPTAEGNKSVEALLLAATETVTHAGGKTSLVVVAGGAFMSNFEIQSSAESDNNATLGYSNYNILENLIELVNPPVITDIANVQAAPEGETFTVEGIVTANASGYDKDTAFFDCTYVQDATGGINVFPVSGKYRVGQKVRITGVTSSYQGERQLAVTSIKLRNSMPIAVEPRLVTTEQANSGSALGQLIKIQGVIVDFTEEVGAIQTIMVRDASGIDARVFIDGYITKEKDAALKAGLAIGNMVTVVGLSSYDSSFAGVPNRIRIRDRADIVTSSIVSIPPTGFASGLAGAENDAFMREGVVLATPTGKETTAVAVTGTLAYKQGFTGFWEDNAAMQSGNFLGLRLTLPNYAGLSPVLTFGDKTITVPDGDINGSPFYDFIKRIDPTDPDFTITVDLDGDAVAYSPVTYRFDLSGLTLSTASTGSTATASATVTVGDDSIQVKLSSVGAKLTAAANSKVIAANATKPVVISGGGLNIVIPAGTLTAVSDVNAMLVNPKASGSVIRVTKADGTTVILPIGVVSGGKAAYVANIPGTYEVIDNTKTFPDTGNHWAGEAIGFVSSRELFKGDGVGNFNPDQPMTRGMLATVLARIDGGKAASGTPFADVSDNAWYAKAVAWASQSGLVEGDGMNFNPDGLLTREQLCVILIRYLDYSGLTLPETAQAGGLSDLNTVSPWAAEAVERAIKLGLISGKSGGLLDPKGQATRAEIATIVQRFVEGVLK</sequence>
<proteinExistence type="predicted"/>
<dbReference type="Pfam" id="PF18942">
    <property type="entry name" value="DUF5689"/>
    <property type="match status" value="1"/>
</dbReference>
<evidence type="ECO:0000256" key="1">
    <source>
        <dbReference type="ARBA" id="ARBA00022737"/>
    </source>
</evidence>
<reference evidence="5" key="1">
    <citation type="submission" date="2016-04" db="EMBL/GenBank/DDBJ databases">
        <authorList>
            <person name="Evans L.H."/>
            <person name="Alamgir A."/>
            <person name="Owens N."/>
            <person name="Weber N.D."/>
            <person name="Virtaneva K."/>
            <person name="Barbian K."/>
            <person name="Babar A."/>
            <person name="Rosenke K."/>
        </authorList>
    </citation>
    <scope>NUCLEOTIDE SEQUENCE</scope>
    <source>
        <strain evidence="5">86</strain>
    </source>
</reference>
<keyword evidence="3" id="KW-0732">Signal</keyword>
<dbReference type="SUPFAM" id="SSF89550">
    <property type="entry name" value="PHP domain-like"/>
    <property type="match status" value="1"/>
</dbReference>
<feature type="domain" description="SLH" evidence="4">
    <location>
        <begin position="2364"/>
        <end position="2422"/>
    </location>
</feature>
<dbReference type="Pfam" id="PF00395">
    <property type="entry name" value="SLH"/>
    <property type="match status" value="3"/>
</dbReference>
<dbReference type="NCBIfam" id="NF038032">
    <property type="entry name" value="CehA_McbA_metalo"/>
    <property type="match status" value="1"/>
</dbReference>
<dbReference type="InterPro" id="IPR059177">
    <property type="entry name" value="GH29D-like_dom"/>
</dbReference>
<evidence type="ECO:0000256" key="3">
    <source>
        <dbReference type="SAM" id="SignalP"/>
    </source>
</evidence>
<accession>A0A212KJH2</accession>
<feature type="domain" description="SLH" evidence="4">
    <location>
        <begin position="2423"/>
        <end position="2485"/>
    </location>
</feature>
<keyword evidence="1" id="KW-0677">Repeat</keyword>
<evidence type="ECO:0000313" key="5">
    <source>
        <dbReference type="EMBL" id="SBW11802.1"/>
    </source>
</evidence>
<organism evidence="5">
    <name type="scientific">uncultured Eubacteriales bacterium</name>
    <dbReference type="NCBI Taxonomy" id="172733"/>
    <lineage>
        <taxon>Bacteria</taxon>
        <taxon>Bacillati</taxon>
        <taxon>Bacillota</taxon>
        <taxon>Clostridia</taxon>
        <taxon>Eubacteriales</taxon>
        <taxon>environmental samples</taxon>
    </lineage>
</organism>
<feature type="signal peptide" evidence="3">
    <location>
        <begin position="1"/>
        <end position="28"/>
    </location>
</feature>
<evidence type="ECO:0000259" key="4">
    <source>
        <dbReference type="PROSITE" id="PS51272"/>
    </source>
</evidence>
<evidence type="ECO:0000256" key="2">
    <source>
        <dbReference type="SAM" id="MobiDB-lite"/>
    </source>
</evidence>
<feature type="region of interest" description="Disordered" evidence="2">
    <location>
        <begin position="1795"/>
        <end position="1829"/>
    </location>
</feature>
<dbReference type="CDD" id="cd04486">
    <property type="entry name" value="YhcR_OBF_like"/>
    <property type="match status" value="1"/>
</dbReference>
<dbReference type="InterPro" id="IPR016195">
    <property type="entry name" value="Pol/histidinol_Pase-like"/>
</dbReference>